<dbReference type="InterPro" id="IPR048487">
    <property type="entry name" value="DksA-like_N"/>
</dbReference>
<accession>A0ABW4S8D8</accession>
<dbReference type="Pfam" id="PF01258">
    <property type="entry name" value="zf-dskA_traR"/>
    <property type="match status" value="1"/>
</dbReference>
<reference evidence="9" key="1">
    <citation type="journal article" date="2019" name="Int. J. Syst. Evol. Microbiol.">
        <title>The Global Catalogue of Microorganisms (GCM) 10K type strain sequencing project: providing services to taxonomists for standard genome sequencing and annotation.</title>
        <authorList>
            <consortium name="The Broad Institute Genomics Platform"/>
            <consortium name="The Broad Institute Genome Sequencing Center for Infectious Disease"/>
            <person name="Wu L."/>
            <person name="Ma J."/>
        </authorList>
    </citation>
    <scope>NUCLEOTIDE SEQUENCE [LARGE SCALE GENOMIC DNA]</scope>
    <source>
        <strain evidence="9">CGMCC 4.7242</strain>
    </source>
</reference>
<gene>
    <name evidence="8" type="ORF">ACFSGJ_14330</name>
</gene>
<feature type="domain" description="Zinc finger DksA/TraR C4-type" evidence="6">
    <location>
        <begin position="75"/>
        <end position="105"/>
    </location>
</feature>
<dbReference type="InterPro" id="IPR000962">
    <property type="entry name" value="Znf_DskA_TraR"/>
</dbReference>
<keyword evidence="5" id="KW-0175">Coiled coil</keyword>
<name>A0ABW4S8D8_9RHOB</name>
<comment type="caution">
    <text evidence="8">The sequence shown here is derived from an EMBL/GenBank/DDBJ whole genome shotgun (WGS) entry which is preliminary data.</text>
</comment>
<dbReference type="PANTHER" id="PTHR33823:SF4">
    <property type="entry name" value="GENERAL STRESS PROTEIN 16O"/>
    <property type="match status" value="1"/>
</dbReference>
<keyword evidence="3" id="KW-0862">Zinc</keyword>
<evidence type="ECO:0000259" key="7">
    <source>
        <dbReference type="Pfam" id="PF21173"/>
    </source>
</evidence>
<protein>
    <submittedName>
        <fullName evidence="8">TraR/DksA family transcriptional regulator</fullName>
    </submittedName>
</protein>
<dbReference type="RefSeq" id="WP_390263207.1">
    <property type="nucleotide sequence ID" value="NZ_JBHUGH010000011.1"/>
</dbReference>
<dbReference type="Proteomes" id="UP001597353">
    <property type="component" value="Unassembled WGS sequence"/>
</dbReference>
<dbReference type="PROSITE" id="PS51128">
    <property type="entry name" value="ZF_DKSA_2"/>
    <property type="match status" value="1"/>
</dbReference>
<organism evidence="8 9">
    <name type="scientific">Halodurantibacterium flavum</name>
    <dbReference type="NCBI Taxonomy" id="1382802"/>
    <lineage>
        <taxon>Bacteria</taxon>
        <taxon>Pseudomonadati</taxon>
        <taxon>Pseudomonadota</taxon>
        <taxon>Alphaproteobacteria</taxon>
        <taxon>Rhodobacterales</taxon>
        <taxon>Paracoccaceae</taxon>
        <taxon>Halodurantibacterium</taxon>
    </lineage>
</organism>
<dbReference type="Gene3D" id="1.20.120.910">
    <property type="entry name" value="DksA, coiled-coil domain"/>
    <property type="match status" value="1"/>
</dbReference>
<evidence type="ECO:0000313" key="9">
    <source>
        <dbReference type="Proteomes" id="UP001597353"/>
    </source>
</evidence>
<dbReference type="PANTHER" id="PTHR33823">
    <property type="entry name" value="RNA POLYMERASE-BINDING TRANSCRIPTION FACTOR DKSA-RELATED"/>
    <property type="match status" value="1"/>
</dbReference>
<keyword evidence="2" id="KW-0863">Zinc-finger</keyword>
<dbReference type="Pfam" id="PF21173">
    <property type="entry name" value="DksA-like_N"/>
    <property type="match status" value="1"/>
</dbReference>
<dbReference type="EMBL" id="JBHUGH010000011">
    <property type="protein sequence ID" value="MFD1913388.1"/>
    <property type="molecule type" value="Genomic_DNA"/>
</dbReference>
<dbReference type="SUPFAM" id="SSF109635">
    <property type="entry name" value="DnaK suppressor protein DksA, alpha-hairpin domain"/>
    <property type="match status" value="1"/>
</dbReference>
<evidence type="ECO:0000256" key="5">
    <source>
        <dbReference type="SAM" id="Coils"/>
    </source>
</evidence>
<evidence type="ECO:0000313" key="8">
    <source>
        <dbReference type="EMBL" id="MFD1913388.1"/>
    </source>
</evidence>
<evidence type="ECO:0000259" key="6">
    <source>
        <dbReference type="Pfam" id="PF01258"/>
    </source>
</evidence>
<evidence type="ECO:0000256" key="4">
    <source>
        <dbReference type="PROSITE-ProRule" id="PRU00510"/>
    </source>
</evidence>
<dbReference type="InterPro" id="IPR037187">
    <property type="entry name" value="DnaK_N"/>
</dbReference>
<dbReference type="SUPFAM" id="SSF57716">
    <property type="entry name" value="Glucocorticoid receptor-like (DNA-binding domain)"/>
    <property type="match status" value="1"/>
</dbReference>
<keyword evidence="1" id="KW-0479">Metal-binding</keyword>
<keyword evidence="9" id="KW-1185">Reference proteome</keyword>
<evidence type="ECO:0000256" key="3">
    <source>
        <dbReference type="ARBA" id="ARBA00022833"/>
    </source>
</evidence>
<feature type="domain" description="DnaK suppressor protein-like N-terminal" evidence="7">
    <location>
        <begin position="10"/>
        <end position="72"/>
    </location>
</feature>
<proteinExistence type="predicted"/>
<feature type="coiled-coil region" evidence="5">
    <location>
        <begin position="9"/>
        <end position="36"/>
    </location>
</feature>
<evidence type="ECO:0000256" key="2">
    <source>
        <dbReference type="ARBA" id="ARBA00022771"/>
    </source>
</evidence>
<feature type="zinc finger region" description="dksA C4-type" evidence="4">
    <location>
        <begin position="80"/>
        <end position="104"/>
    </location>
</feature>
<evidence type="ECO:0000256" key="1">
    <source>
        <dbReference type="ARBA" id="ARBA00022723"/>
    </source>
</evidence>
<sequence>MATPLERRRAQLEQRLQELGLRLERIEEELDSHDSRDWPELATEREPDEVLEQMGSAGLREMRMIEAALQRIEAGDYGRCQRCGAAIAEERLDLLPFTPFCQRCAS</sequence>